<evidence type="ECO:0008006" key="3">
    <source>
        <dbReference type="Google" id="ProtNLM"/>
    </source>
</evidence>
<comment type="caution">
    <text evidence="2">The sequence shown here is derived from an EMBL/GenBank/DDBJ whole genome shotgun (WGS) entry which is preliminary data.</text>
</comment>
<dbReference type="Gene3D" id="3.30.2310.20">
    <property type="entry name" value="RelE-like"/>
    <property type="match status" value="1"/>
</dbReference>
<dbReference type="EMBL" id="SNRY01002717">
    <property type="protein sequence ID" value="KAA6323816.1"/>
    <property type="molecule type" value="Genomic_DNA"/>
</dbReference>
<evidence type="ECO:0000313" key="2">
    <source>
        <dbReference type="EMBL" id="KAA6323816.1"/>
    </source>
</evidence>
<reference evidence="2" key="1">
    <citation type="submission" date="2019-03" db="EMBL/GenBank/DDBJ databases">
        <title>Single cell metagenomics reveals metabolic interactions within the superorganism composed of flagellate Streblomastix strix and complex community of Bacteroidetes bacteria on its surface.</title>
        <authorList>
            <person name="Treitli S.C."/>
            <person name="Kolisko M."/>
            <person name="Husnik F."/>
            <person name="Keeling P."/>
            <person name="Hampl V."/>
        </authorList>
    </citation>
    <scope>NUCLEOTIDE SEQUENCE</scope>
    <source>
        <strain evidence="2">STM</strain>
    </source>
</reference>
<evidence type="ECO:0000256" key="1">
    <source>
        <dbReference type="ARBA" id="ARBA00022649"/>
    </source>
</evidence>
<name>A0A5J4QPH3_9ZZZZ</name>
<proteinExistence type="predicted"/>
<dbReference type="PANTHER" id="PTHR38813:SF1">
    <property type="entry name" value="TOXIN RELE1-RELATED"/>
    <property type="match status" value="1"/>
</dbReference>
<dbReference type="Pfam" id="PF05016">
    <property type="entry name" value="ParE_toxin"/>
    <property type="match status" value="1"/>
</dbReference>
<dbReference type="PANTHER" id="PTHR38813">
    <property type="match status" value="1"/>
</dbReference>
<dbReference type="InterPro" id="IPR052747">
    <property type="entry name" value="TA_system_RelE_toxin"/>
</dbReference>
<dbReference type="AlphaFoldDB" id="A0A5J4QPH3"/>
<dbReference type="InterPro" id="IPR035093">
    <property type="entry name" value="RelE/ParE_toxin_dom_sf"/>
</dbReference>
<protein>
    <recommendedName>
        <fullName evidence="3">Toxin RelG</fullName>
    </recommendedName>
</protein>
<keyword evidence="1" id="KW-1277">Toxin-antitoxin system</keyword>
<sequence>MYKVVINKQVLKSLDKVPAEHLLRIKSVVNGLEQTPRPFGCIKLSGFENSYRIRVGIYRVIYTIEDKILTVEVIKIDHRSGVYK</sequence>
<accession>A0A5J4QPH3</accession>
<organism evidence="2">
    <name type="scientific">termite gut metagenome</name>
    <dbReference type="NCBI Taxonomy" id="433724"/>
    <lineage>
        <taxon>unclassified sequences</taxon>
        <taxon>metagenomes</taxon>
        <taxon>organismal metagenomes</taxon>
    </lineage>
</organism>
<dbReference type="SUPFAM" id="SSF143011">
    <property type="entry name" value="RelE-like"/>
    <property type="match status" value="1"/>
</dbReference>
<gene>
    <name evidence="2" type="ORF">EZS27_026788</name>
</gene>
<dbReference type="InterPro" id="IPR007712">
    <property type="entry name" value="RelE/ParE_toxin"/>
</dbReference>